<comment type="caution">
    <text evidence="7">The sequence shown here is derived from an EMBL/GenBank/DDBJ whole genome shotgun (WGS) entry which is preliminary data.</text>
</comment>
<dbReference type="SMART" id="SM00320">
    <property type="entry name" value="WD40"/>
    <property type="match status" value="7"/>
</dbReference>
<dbReference type="SUPFAM" id="SSF52172">
    <property type="entry name" value="CheY-like"/>
    <property type="match status" value="1"/>
</dbReference>
<accession>A0AAW1QHT4</accession>
<evidence type="ECO:0000259" key="6">
    <source>
        <dbReference type="PROSITE" id="PS50110"/>
    </source>
</evidence>
<evidence type="ECO:0000256" key="5">
    <source>
        <dbReference type="SAM" id="MobiDB-lite"/>
    </source>
</evidence>
<feature type="domain" description="Response regulatory" evidence="6">
    <location>
        <begin position="30"/>
        <end position="149"/>
    </location>
</feature>
<dbReference type="InterPro" id="IPR036322">
    <property type="entry name" value="WD40_repeat_dom_sf"/>
</dbReference>
<dbReference type="Proteomes" id="UP001445335">
    <property type="component" value="Unassembled WGS sequence"/>
</dbReference>
<dbReference type="SMART" id="SM00448">
    <property type="entry name" value="REC"/>
    <property type="match status" value="1"/>
</dbReference>
<dbReference type="PANTHER" id="PTHR44218:SF6">
    <property type="entry name" value="PROTEIN SUPPRESSOR OF PHYA-105 1"/>
    <property type="match status" value="1"/>
</dbReference>
<dbReference type="InterPro" id="IPR011009">
    <property type="entry name" value="Kinase-like_dom_sf"/>
</dbReference>
<feature type="repeat" description="WD" evidence="4">
    <location>
        <begin position="707"/>
        <end position="749"/>
    </location>
</feature>
<dbReference type="SUPFAM" id="SSF50978">
    <property type="entry name" value="WD40 repeat-like"/>
    <property type="match status" value="1"/>
</dbReference>
<dbReference type="InterPro" id="IPR001680">
    <property type="entry name" value="WD40_rpt"/>
</dbReference>
<keyword evidence="2" id="KW-0677">Repeat</keyword>
<dbReference type="GO" id="GO:0009640">
    <property type="term" value="P:photomorphogenesis"/>
    <property type="evidence" value="ECO:0007669"/>
    <property type="project" value="InterPro"/>
</dbReference>
<feature type="region of interest" description="Disordered" evidence="5">
    <location>
        <begin position="536"/>
        <end position="571"/>
    </location>
</feature>
<evidence type="ECO:0000313" key="8">
    <source>
        <dbReference type="Proteomes" id="UP001445335"/>
    </source>
</evidence>
<dbReference type="InterPro" id="IPR015943">
    <property type="entry name" value="WD40/YVTN_repeat-like_dom_sf"/>
</dbReference>
<dbReference type="AlphaFoldDB" id="A0AAW1QHT4"/>
<feature type="modified residue" description="4-aspartylphosphate" evidence="3">
    <location>
        <position position="82"/>
    </location>
</feature>
<organism evidence="7 8">
    <name type="scientific">Elliptochloris bilobata</name>
    <dbReference type="NCBI Taxonomy" id="381761"/>
    <lineage>
        <taxon>Eukaryota</taxon>
        <taxon>Viridiplantae</taxon>
        <taxon>Chlorophyta</taxon>
        <taxon>core chlorophytes</taxon>
        <taxon>Trebouxiophyceae</taxon>
        <taxon>Trebouxiophyceae incertae sedis</taxon>
        <taxon>Elliptochloris clade</taxon>
        <taxon>Elliptochloris</taxon>
    </lineage>
</organism>
<sequence>MSAAAVETGPGQGPHALPPGRDPVEPCHIHVLLVDDERLSRIVVGGLLRKCQYRVTEAGSGLEALEMLRKNEPGTFSLILTDVMMPDVDGVELLRHVRGDDSLNSMPVVMMSANEHTETVFECIRGGAEDYLLKPVTRKEVQHMWQHVWRRQQSAQRVPHLGAEEGDDLLDAQAVASAPVPSASAALVQASAAALQPPLPEGESNALTAADGAAAATVASVAAVVDEARRASGAQAGPSPRIAGGEGCPEGGTAETSEGGNAAGTAPGGGAMTVAAIGPTISLAAYFARRREAVSAPDAFRIFCGVLAMLQPLHMRGLALRRVRPSLLRLTAGGAVVAAAAAAAEGEDALYASPEELLSSRAAVTPKSDVYSLGVLFFELFNPVTDPAARAHVLGGLRHRILPNSLLQARPTEAAFCQALLHPDPAARPAVAAIARSQLLAALHRSICAGASPAGARPAEKDGAEERADAEVLLDFLRLMRRSKVVEGDRCLQQLRVLEADIGAVQAQLEGLAREPPEELPEALLRAMAAQDIDADAGGRQLPQPKRRRTSAEGAPPGAPAPAAAAPASEAPQLVAGGSAARAAVGEHLAAFSDDLSKFSLHTRLKVTATLRFGDVLQAADMVCSTAFDRDDEFFATAGVSRRIKVYARADVEAAAAMHVPRVEMGSRAKLSCVAWNSYVKGALLAADYDGGVALWDAEAAACTALFEEHSKRVWSVDFSQADPTRFLSGSDDCTVRLWSLHDPSAAAVIDAKANVCSVQFSPSSSHLIAFGSANYRVYIYDLRTLKVPLVQICGHSRAVSYVRWMGPDRLVSASTDNRLKLWDVAAATRAGTAPAPLTTFTGHVNERNFVGLSVTADGYLACGSEDNAVYAYHAGLPAPLAHHRFAAADAALGADTDAADAHHFVSSVCWSRSGHVLVAANSLGTVKLLQLA</sequence>
<dbReference type="InterPro" id="IPR001789">
    <property type="entry name" value="Sig_transdc_resp-reg_receiver"/>
</dbReference>
<gene>
    <name evidence="7" type="ORF">WJX81_005532</name>
</gene>
<evidence type="ECO:0000256" key="2">
    <source>
        <dbReference type="ARBA" id="ARBA00022737"/>
    </source>
</evidence>
<dbReference type="EMBL" id="JALJOU010000112">
    <property type="protein sequence ID" value="KAK9820862.1"/>
    <property type="molecule type" value="Genomic_DNA"/>
</dbReference>
<dbReference type="PROSITE" id="PS50110">
    <property type="entry name" value="RESPONSE_REGULATORY"/>
    <property type="match status" value="1"/>
</dbReference>
<proteinExistence type="predicted"/>
<dbReference type="Gene3D" id="3.40.50.2300">
    <property type="match status" value="1"/>
</dbReference>
<dbReference type="InterPro" id="IPR044630">
    <property type="entry name" value="SPA1/2/3/4"/>
</dbReference>
<dbReference type="InterPro" id="IPR020472">
    <property type="entry name" value="WD40_PAC1"/>
</dbReference>
<dbReference type="InterPro" id="IPR011006">
    <property type="entry name" value="CheY-like_superfamily"/>
</dbReference>
<keyword evidence="8" id="KW-1185">Reference proteome</keyword>
<evidence type="ECO:0000256" key="1">
    <source>
        <dbReference type="ARBA" id="ARBA00022574"/>
    </source>
</evidence>
<feature type="region of interest" description="Disordered" evidence="5">
    <location>
        <begin position="231"/>
        <end position="265"/>
    </location>
</feature>
<dbReference type="GO" id="GO:0000160">
    <property type="term" value="P:phosphorelay signal transduction system"/>
    <property type="evidence" value="ECO:0007669"/>
    <property type="project" value="InterPro"/>
</dbReference>
<protein>
    <recommendedName>
        <fullName evidence="6">Response regulatory domain-containing protein</fullName>
    </recommendedName>
</protein>
<name>A0AAW1QHT4_9CHLO</name>
<dbReference type="Gene3D" id="2.130.10.10">
    <property type="entry name" value="YVTN repeat-like/Quinoprotein amine dehydrogenase"/>
    <property type="match status" value="1"/>
</dbReference>
<keyword evidence="1 4" id="KW-0853">WD repeat</keyword>
<dbReference type="PROSITE" id="PS00678">
    <property type="entry name" value="WD_REPEATS_1"/>
    <property type="match status" value="1"/>
</dbReference>
<dbReference type="Gene3D" id="1.10.510.10">
    <property type="entry name" value="Transferase(Phosphotransferase) domain 1"/>
    <property type="match status" value="1"/>
</dbReference>
<evidence type="ECO:0000256" key="4">
    <source>
        <dbReference type="PROSITE-ProRule" id="PRU00221"/>
    </source>
</evidence>
<dbReference type="PRINTS" id="PR00320">
    <property type="entry name" value="GPROTEINBRPT"/>
</dbReference>
<feature type="region of interest" description="Disordered" evidence="5">
    <location>
        <begin position="1"/>
        <end position="22"/>
    </location>
</feature>
<keyword evidence="3" id="KW-0597">Phosphoprotein</keyword>
<dbReference type="Pfam" id="PF00400">
    <property type="entry name" value="WD40"/>
    <property type="match status" value="2"/>
</dbReference>
<dbReference type="PROSITE" id="PS50082">
    <property type="entry name" value="WD_REPEATS_2"/>
    <property type="match status" value="2"/>
</dbReference>
<evidence type="ECO:0000256" key="3">
    <source>
        <dbReference type="PROSITE-ProRule" id="PRU00169"/>
    </source>
</evidence>
<dbReference type="PANTHER" id="PTHR44218">
    <property type="entry name" value="PROTEIN SPA1-RELATED 2"/>
    <property type="match status" value="1"/>
</dbReference>
<dbReference type="InterPro" id="IPR019775">
    <property type="entry name" value="WD40_repeat_CS"/>
</dbReference>
<evidence type="ECO:0000313" key="7">
    <source>
        <dbReference type="EMBL" id="KAK9820862.1"/>
    </source>
</evidence>
<dbReference type="SUPFAM" id="SSF56112">
    <property type="entry name" value="Protein kinase-like (PK-like)"/>
    <property type="match status" value="1"/>
</dbReference>
<dbReference type="PROSITE" id="PS50294">
    <property type="entry name" value="WD_REPEATS_REGION"/>
    <property type="match status" value="2"/>
</dbReference>
<dbReference type="CDD" id="cd17584">
    <property type="entry name" value="REC_typeB_ARR-like"/>
    <property type="match status" value="1"/>
</dbReference>
<feature type="repeat" description="WD" evidence="4">
    <location>
        <begin position="793"/>
        <end position="833"/>
    </location>
</feature>
<reference evidence="7 8" key="1">
    <citation type="journal article" date="2024" name="Nat. Commun.">
        <title>Phylogenomics reveals the evolutionary origins of lichenization in chlorophyte algae.</title>
        <authorList>
            <person name="Puginier C."/>
            <person name="Libourel C."/>
            <person name="Otte J."/>
            <person name="Skaloud P."/>
            <person name="Haon M."/>
            <person name="Grisel S."/>
            <person name="Petersen M."/>
            <person name="Berrin J.G."/>
            <person name="Delaux P.M."/>
            <person name="Dal Grande F."/>
            <person name="Keller J."/>
        </authorList>
    </citation>
    <scope>NUCLEOTIDE SEQUENCE [LARGE SCALE GENOMIC DNA]</scope>
    <source>
        <strain evidence="7 8">SAG 245.80</strain>
    </source>
</reference>
<dbReference type="Pfam" id="PF00072">
    <property type="entry name" value="Response_reg"/>
    <property type="match status" value="1"/>
</dbReference>
<feature type="compositionally biased region" description="Low complexity" evidence="5">
    <location>
        <begin position="552"/>
        <end position="571"/>
    </location>
</feature>